<dbReference type="GO" id="GO:0006432">
    <property type="term" value="P:phenylalanyl-tRNA aminoacylation"/>
    <property type="evidence" value="ECO:0007669"/>
    <property type="project" value="UniProtKB-UniRule"/>
</dbReference>
<dbReference type="PANTHER" id="PTHR10947:SF0">
    <property type="entry name" value="PHENYLALANINE--TRNA LIGASE BETA SUBUNIT"/>
    <property type="match status" value="1"/>
</dbReference>
<evidence type="ECO:0000259" key="17">
    <source>
        <dbReference type="PROSITE" id="PS50886"/>
    </source>
</evidence>
<dbReference type="GO" id="GO:0009328">
    <property type="term" value="C:phenylalanine-tRNA ligase complex"/>
    <property type="evidence" value="ECO:0007669"/>
    <property type="project" value="TreeGrafter"/>
</dbReference>
<dbReference type="InterPro" id="IPR005146">
    <property type="entry name" value="B3/B4_tRNA-bd"/>
</dbReference>
<dbReference type="Proteomes" id="UP001220964">
    <property type="component" value="Unassembled WGS sequence"/>
</dbReference>
<dbReference type="InterPro" id="IPR005147">
    <property type="entry name" value="tRNA_synthase_B5-dom"/>
</dbReference>
<accession>A0AAE3TBG2</accession>
<dbReference type="Gene3D" id="3.30.56.10">
    <property type="match status" value="2"/>
</dbReference>
<dbReference type="GO" id="GO:0005524">
    <property type="term" value="F:ATP binding"/>
    <property type="evidence" value="ECO:0007669"/>
    <property type="project" value="UniProtKB-UniRule"/>
</dbReference>
<dbReference type="PANTHER" id="PTHR10947">
    <property type="entry name" value="PHENYLALANYL-TRNA SYNTHETASE BETA CHAIN AND LEUCINE-RICH REPEAT-CONTAINING PROTEIN 47"/>
    <property type="match status" value="1"/>
</dbReference>
<dbReference type="SUPFAM" id="SSF54991">
    <property type="entry name" value="Anticodon-binding domain of PheRS"/>
    <property type="match status" value="1"/>
</dbReference>
<gene>
    <name evidence="15 20" type="primary">pheT</name>
    <name evidence="20" type="ORF">P1J78_18150</name>
</gene>
<sequence length="800" mass="86321">MKFTLSWLKEHLDTQASVAEIAETLTDLGLEVEEVINPLDALKGFTVGYVKRAEQHPDADRLRVCQVETDEGDKQIICGAPNAREGIRVVVAKPGMHIPGIDTTIQVGKIRGVESHGMMCSEREMELSEEHDGIIELPGAPAVGTAFTDWLAEHQPEKVDPVIEIAITPNRPDALGVRGVARDLAARGLGVLKPGDVAPVPGAFQSPIKVTIADDVKAKGCPHFTGRVIRGVTNGPSPDWLQQRLRAIGLRPISALVDITNFFTYDRNRPLHVFDADIVKGDLEVRWVDRPTEYEGLDDKTYTVEPGMMGIYDAEGLESIGGCLGGAHTGCTEKTVNVFLESAYWDPVTIAATGRRLKLNSDARYRFERGVDPDFTLPGLEAATRMILEICGGEASEVVQDGAPLDTDRAYRLDTDRVESLVGMDIPGATQRATLEALGFRLEGDMAHPPSWRPDVRGEADLVEEVARIASLTKLKGRPMPRPQAGVPKPVLTPMQRREAMARRTCAALGYNECVTYSFIDEASARLFGGGDDAARLENPISSEMSHMRPALLPGLLQAAARNQARGFSDLALFEIGPAFHGGEPEEQHLLVTGLLVGHTAPRDVHGARRPVDVFDAKADAEAVLSAIGAPAKMQIQRGARGWWHPGRHGMLCLGPKKVLGVFGELHPKVLREMDVKGPVVAFTLWPEEVPARRAAGATRAAMEISDLQAVERDFAFVVDEDVEAAALVTAAAGADKTLIEDVRVFDEFVGGALGAGKKSLALTVRLQPKGQTLTEKDIEAVGAKIVDKVAKATGGTLRG</sequence>
<dbReference type="InterPro" id="IPR009061">
    <property type="entry name" value="DNA-bd_dom_put_sf"/>
</dbReference>
<keyword evidence="9 15" id="KW-0067">ATP-binding</keyword>
<dbReference type="RefSeq" id="WP_275568791.1">
    <property type="nucleotide sequence ID" value="NZ_JARGYC010000057.1"/>
</dbReference>
<evidence type="ECO:0000313" key="21">
    <source>
        <dbReference type="Proteomes" id="UP001220964"/>
    </source>
</evidence>
<dbReference type="PROSITE" id="PS51483">
    <property type="entry name" value="B5"/>
    <property type="match status" value="1"/>
</dbReference>
<dbReference type="SUPFAM" id="SSF50249">
    <property type="entry name" value="Nucleic acid-binding proteins"/>
    <property type="match status" value="1"/>
</dbReference>
<evidence type="ECO:0000256" key="4">
    <source>
        <dbReference type="ARBA" id="ARBA00022490"/>
    </source>
</evidence>
<dbReference type="EMBL" id="JARGYC010000057">
    <property type="protein sequence ID" value="MDF0602665.1"/>
    <property type="molecule type" value="Genomic_DNA"/>
</dbReference>
<dbReference type="SUPFAM" id="SSF56037">
    <property type="entry name" value="PheT/TilS domain"/>
    <property type="match status" value="1"/>
</dbReference>
<dbReference type="Gene3D" id="3.30.930.10">
    <property type="entry name" value="Bira Bifunctional Protein, Domain 2"/>
    <property type="match status" value="1"/>
</dbReference>
<dbReference type="InterPro" id="IPR005121">
    <property type="entry name" value="Fdx_antiC-bd"/>
</dbReference>
<feature type="binding site" evidence="15">
    <location>
        <position position="455"/>
    </location>
    <ligand>
        <name>Mg(2+)</name>
        <dbReference type="ChEBI" id="CHEBI:18420"/>
        <note>shared with alpha subunit</note>
    </ligand>
</feature>
<dbReference type="Pfam" id="PF17759">
    <property type="entry name" value="tRNA_synthFbeta"/>
    <property type="match status" value="1"/>
</dbReference>
<dbReference type="SUPFAM" id="SSF55681">
    <property type="entry name" value="Class II aaRS and biotin synthetases"/>
    <property type="match status" value="1"/>
</dbReference>
<dbReference type="Gene3D" id="3.30.70.380">
    <property type="entry name" value="Ferrodoxin-fold anticodon-binding domain"/>
    <property type="match status" value="1"/>
</dbReference>
<dbReference type="InterPro" id="IPR002547">
    <property type="entry name" value="tRNA-bd_dom"/>
</dbReference>
<organism evidence="20 21">
    <name type="scientific">Psychromarinibacter sediminicola</name>
    <dbReference type="NCBI Taxonomy" id="3033385"/>
    <lineage>
        <taxon>Bacteria</taxon>
        <taxon>Pseudomonadati</taxon>
        <taxon>Pseudomonadota</taxon>
        <taxon>Alphaproteobacteria</taxon>
        <taxon>Rhodobacterales</taxon>
        <taxon>Paracoccaceae</taxon>
        <taxon>Psychromarinibacter</taxon>
    </lineage>
</organism>
<dbReference type="SUPFAM" id="SSF46955">
    <property type="entry name" value="Putative DNA-binding domain"/>
    <property type="match status" value="1"/>
</dbReference>
<evidence type="ECO:0000256" key="16">
    <source>
        <dbReference type="PROSITE-ProRule" id="PRU00209"/>
    </source>
</evidence>
<dbReference type="PROSITE" id="PS50886">
    <property type="entry name" value="TRBD"/>
    <property type="match status" value="1"/>
</dbReference>
<evidence type="ECO:0000256" key="12">
    <source>
        <dbReference type="ARBA" id="ARBA00022917"/>
    </source>
</evidence>
<feature type="domain" description="TRNA-binding" evidence="17">
    <location>
        <begin position="39"/>
        <end position="148"/>
    </location>
</feature>
<dbReference type="GO" id="GO:0000287">
    <property type="term" value="F:magnesium ion binding"/>
    <property type="evidence" value="ECO:0007669"/>
    <property type="project" value="UniProtKB-UniRule"/>
</dbReference>
<evidence type="ECO:0000256" key="15">
    <source>
        <dbReference type="HAMAP-Rule" id="MF_00283"/>
    </source>
</evidence>
<evidence type="ECO:0000259" key="19">
    <source>
        <dbReference type="PROSITE" id="PS51483"/>
    </source>
</evidence>
<dbReference type="CDD" id="cd02796">
    <property type="entry name" value="tRNA_bind_bactPheRS"/>
    <property type="match status" value="1"/>
</dbReference>
<dbReference type="HAMAP" id="MF_00283">
    <property type="entry name" value="Phe_tRNA_synth_beta1"/>
    <property type="match status" value="1"/>
</dbReference>
<dbReference type="InterPro" id="IPR045060">
    <property type="entry name" value="Phe-tRNA-ligase_IIc_bsu"/>
</dbReference>
<keyword evidence="4 15" id="KW-0963">Cytoplasm</keyword>
<keyword evidence="11 16" id="KW-0694">RNA-binding</keyword>
<keyword evidence="12 15" id="KW-0648">Protein biosynthesis</keyword>
<dbReference type="InterPro" id="IPR045864">
    <property type="entry name" value="aa-tRNA-synth_II/BPL/LPL"/>
</dbReference>
<feature type="binding site" evidence="15">
    <location>
        <position position="465"/>
    </location>
    <ligand>
        <name>Mg(2+)</name>
        <dbReference type="ChEBI" id="CHEBI:18420"/>
        <note>shared with alpha subunit</note>
    </ligand>
</feature>
<evidence type="ECO:0000256" key="2">
    <source>
        <dbReference type="ARBA" id="ARBA00008653"/>
    </source>
</evidence>
<reference evidence="20" key="1">
    <citation type="submission" date="2023-03" db="EMBL/GenBank/DDBJ databases">
        <title>Multiphase analysis and comparison of six strains from genera Psychromarinibacter, Lutimaribacter, and Maritimibacter, including a novel species: Psychromarinibacter sediminicola sp. nov.</title>
        <authorList>
            <person name="Wang Y.-H."/>
            <person name="Ye M.-Q."/>
            <person name="Du Z.-J."/>
        </authorList>
    </citation>
    <scope>NUCLEOTIDE SEQUENCE</scope>
    <source>
        <strain evidence="20">C21-152</strain>
    </source>
</reference>
<dbReference type="SMART" id="SM00873">
    <property type="entry name" value="B3_4"/>
    <property type="match status" value="1"/>
</dbReference>
<evidence type="ECO:0000313" key="20">
    <source>
        <dbReference type="EMBL" id="MDF0602665.1"/>
    </source>
</evidence>
<dbReference type="Gene3D" id="2.40.50.140">
    <property type="entry name" value="Nucleic acid-binding proteins"/>
    <property type="match status" value="1"/>
</dbReference>
<keyword evidence="8 15" id="KW-0547">Nucleotide-binding</keyword>
<dbReference type="InterPro" id="IPR012340">
    <property type="entry name" value="NA-bd_OB-fold"/>
</dbReference>
<feature type="domain" description="B5" evidence="19">
    <location>
        <begin position="406"/>
        <end position="477"/>
    </location>
</feature>
<dbReference type="NCBIfam" id="TIGR00472">
    <property type="entry name" value="pheT_bact"/>
    <property type="match status" value="1"/>
</dbReference>
<keyword evidence="6 15" id="KW-0436">Ligase</keyword>
<keyword evidence="7 15" id="KW-0479">Metal-binding</keyword>
<keyword evidence="21" id="KW-1185">Reference proteome</keyword>
<dbReference type="InterPro" id="IPR033714">
    <property type="entry name" value="tRNA_bind_bactPheRS"/>
</dbReference>
<evidence type="ECO:0000256" key="3">
    <source>
        <dbReference type="ARBA" id="ARBA00011209"/>
    </source>
</evidence>
<dbReference type="GO" id="GO:0000049">
    <property type="term" value="F:tRNA binding"/>
    <property type="evidence" value="ECO:0007669"/>
    <property type="project" value="UniProtKB-UniRule"/>
</dbReference>
<feature type="binding site" evidence="15">
    <location>
        <position position="461"/>
    </location>
    <ligand>
        <name>Mg(2+)</name>
        <dbReference type="ChEBI" id="CHEBI:18420"/>
        <note>shared with alpha subunit</note>
    </ligand>
</feature>
<comment type="cofactor">
    <cofactor evidence="15">
        <name>Mg(2+)</name>
        <dbReference type="ChEBI" id="CHEBI:18420"/>
    </cofactor>
    <text evidence="15">Binds 2 magnesium ions per tetramer.</text>
</comment>
<dbReference type="SMART" id="SM00874">
    <property type="entry name" value="B5"/>
    <property type="match status" value="1"/>
</dbReference>
<dbReference type="InterPro" id="IPR036690">
    <property type="entry name" value="Fdx_antiC-bd_sf"/>
</dbReference>
<dbReference type="PROSITE" id="PS51447">
    <property type="entry name" value="FDX_ACB"/>
    <property type="match status" value="1"/>
</dbReference>
<proteinExistence type="inferred from homology"/>
<dbReference type="Gene3D" id="3.50.40.10">
    <property type="entry name" value="Phenylalanyl-trna Synthetase, Chain B, domain 3"/>
    <property type="match status" value="1"/>
</dbReference>
<dbReference type="InterPro" id="IPR041616">
    <property type="entry name" value="PheRS_beta_core"/>
</dbReference>
<evidence type="ECO:0000259" key="18">
    <source>
        <dbReference type="PROSITE" id="PS51447"/>
    </source>
</evidence>
<keyword evidence="13 15" id="KW-0030">Aminoacyl-tRNA synthetase</keyword>
<evidence type="ECO:0000256" key="9">
    <source>
        <dbReference type="ARBA" id="ARBA00022840"/>
    </source>
</evidence>
<dbReference type="AlphaFoldDB" id="A0AAE3TBG2"/>
<dbReference type="Pfam" id="PF01588">
    <property type="entry name" value="tRNA_bind"/>
    <property type="match status" value="1"/>
</dbReference>
<evidence type="ECO:0000256" key="13">
    <source>
        <dbReference type="ARBA" id="ARBA00023146"/>
    </source>
</evidence>
<dbReference type="SMART" id="SM00896">
    <property type="entry name" value="FDX-ACB"/>
    <property type="match status" value="1"/>
</dbReference>
<dbReference type="FunFam" id="2.40.50.140:FF:000045">
    <property type="entry name" value="Phenylalanine--tRNA ligase beta subunit"/>
    <property type="match status" value="1"/>
</dbReference>
<dbReference type="CDD" id="cd00769">
    <property type="entry name" value="PheRS_beta_core"/>
    <property type="match status" value="1"/>
</dbReference>
<evidence type="ECO:0000256" key="1">
    <source>
        <dbReference type="ARBA" id="ARBA00004496"/>
    </source>
</evidence>
<evidence type="ECO:0000256" key="7">
    <source>
        <dbReference type="ARBA" id="ARBA00022723"/>
    </source>
</evidence>
<dbReference type="Pfam" id="PF03483">
    <property type="entry name" value="B3_4"/>
    <property type="match status" value="1"/>
</dbReference>
<comment type="similarity">
    <text evidence="2 15">Belongs to the phenylalanyl-tRNA synthetase beta subunit family. Type 1 subfamily.</text>
</comment>
<keyword evidence="10 15" id="KW-0460">Magnesium</keyword>
<comment type="caution">
    <text evidence="20">The sequence shown here is derived from an EMBL/GenBank/DDBJ whole genome shotgun (WGS) entry which is preliminary data.</text>
</comment>
<feature type="domain" description="FDX-ACB" evidence="18">
    <location>
        <begin position="706"/>
        <end position="799"/>
    </location>
</feature>
<evidence type="ECO:0000256" key="5">
    <source>
        <dbReference type="ARBA" id="ARBA00022555"/>
    </source>
</evidence>
<dbReference type="Pfam" id="PF03147">
    <property type="entry name" value="FDX-ACB"/>
    <property type="match status" value="1"/>
</dbReference>
<evidence type="ECO:0000256" key="11">
    <source>
        <dbReference type="ARBA" id="ARBA00022884"/>
    </source>
</evidence>
<comment type="catalytic activity">
    <reaction evidence="14 15">
        <text>tRNA(Phe) + L-phenylalanine + ATP = L-phenylalanyl-tRNA(Phe) + AMP + diphosphate + H(+)</text>
        <dbReference type="Rhea" id="RHEA:19413"/>
        <dbReference type="Rhea" id="RHEA-COMP:9668"/>
        <dbReference type="Rhea" id="RHEA-COMP:9699"/>
        <dbReference type="ChEBI" id="CHEBI:15378"/>
        <dbReference type="ChEBI" id="CHEBI:30616"/>
        <dbReference type="ChEBI" id="CHEBI:33019"/>
        <dbReference type="ChEBI" id="CHEBI:58095"/>
        <dbReference type="ChEBI" id="CHEBI:78442"/>
        <dbReference type="ChEBI" id="CHEBI:78531"/>
        <dbReference type="ChEBI" id="CHEBI:456215"/>
        <dbReference type="EC" id="6.1.1.20"/>
    </reaction>
</comment>
<dbReference type="InterPro" id="IPR020825">
    <property type="entry name" value="Phe-tRNA_synthase-like_B3/B4"/>
</dbReference>
<comment type="subunit">
    <text evidence="3 15">Tetramer of two alpha and two beta subunits.</text>
</comment>
<dbReference type="EC" id="6.1.1.20" evidence="15"/>
<dbReference type="InterPro" id="IPR004532">
    <property type="entry name" value="Phe-tRNA-ligase_IIc_bsu_bact"/>
</dbReference>
<keyword evidence="5 16" id="KW-0820">tRNA-binding</keyword>
<protein>
    <recommendedName>
        <fullName evidence="15">Phenylalanine--tRNA ligase beta subunit</fullName>
        <ecNumber evidence="15">6.1.1.20</ecNumber>
    </recommendedName>
    <alternativeName>
        <fullName evidence="15">Phenylalanyl-tRNA synthetase beta subunit</fullName>
        <shortName evidence="15">PheRS</shortName>
    </alternativeName>
</protein>
<evidence type="ECO:0000256" key="6">
    <source>
        <dbReference type="ARBA" id="ARBA00022598"/>
    </source>
</evidence>
<evidence type="ECO:0000256" key="8">
    <source>
        <dbReference type="ARBA" id="ARBA00022741"/>
    </source>
</evidence>
<dbReference type="Pfam" id="PF03484">
    <property type="entry name" value="B5"/>
    <property type="match status" value="1"/>
</dbReference>
<comment type="subcellular location">
    <subcellularLocation>
        <location evidence="1 15">Cytoplasm</location>
    </subcellularLocation>
</comment>
<dbReference type="GO" id="GO:0004826">
    <property type="term" value="F:phenylalanine-tRNA ligase activity"/>
    <property type="evidence" value="ECO:0007669"/>
    <property type="project" value="UniProtKB-UniRule"/>
</dbReference>
<evidence type="ECO:0000256" key="10">
    <source>
        <dbReference type="ARBA" id="ARBA00022842"/>
    </source>
</evidence>
<name>A0AAE3TBG2_9RHOB</name>
<dbReference type="NCBIfam" id="NF045760">
    <property type="entry name" value="YtpR"/>
    <property type="match status" value="1"/>
</dbReference>
<feature type="binding site" evidence="15">
    <location>
        <position position="464"/>
    </location>
    <ligand>
        <name>Mg(2+)</name>
        <dbReference type="ChEBI" id="CHEBI:18420"/>
        <note>shared with alpha subunit</note>
    </ligand>
</feature>
<evidence type="ECO:0000256" key="14">
    <source>
        <dbReference type="ARBA" id="ARBA00049255"/>
    </source>
</evidence>